<dbReference type="AlphaFoldDB" id="A0AA40HKB8"/>
<dbReference type="PANTHER" id="PTHR16445:SF0">
    <property type="entry name" value="GENE 5617-RELATED"/>
    <property type="match status" value="1"/>
</dbReference>
<evidence type="ECO:0000313" key="1">
    <source>
        <dbReference type="EMBL" id="KAK1332812.1"/>
    </source>
</evidence>
<sequence length="116" mass="12518">MALNHVSLCTGDPGNAVAHRAPLNGHSPLASALAKVSGDSALLARPKVTHRGPPPPQKTQLGFRTRALGDWQRLEPTLLSEGKGPEWAVPRPQARFSLYLIPMELHLLQSSRCGML</sequence>
<proteinExistence type="predicted"/>
<dbReference type="EMBL" id="JAULJE010000017">
    <property type="protein sequence ID" value="KAK1332812.1"/>
    <property type="molecule type" value="Genomic_DNA"/>
</dbReference>
<dbReference type="PANTHER" id="PTHR16445">
    <property type="entry name" value="SIMILAR TO HYPOTHETICAL PROTEIN FLJ20010"/>
    <property type="match status" value="1"/>
</dbReference>
<comment type="caution">
    <text evidence="1">The sequence shown here is derived from an EMBL/GenBank/DDBJ whole genome shotgun (WGS) entry which is preliminary data.</text>
</comment>
<protein>
    <submittedName>
        <fullName evidence="1">Uncharacterized protein</fullName>
    </submittedName>
</protein>
<evidence type="ECO:0000313" key="2">
    <source>
        <dbReference type="Proteomes" id="UP001177744"/>
    </source>
</evidence>
<dbReference type="InterPro" id="IPR031487">
    <property type="entry name" value="DUF4687"/>
</dbReference>
<accession>A0AA40HKB8</accession>
<gene>
    <name evidence="1" type="ORF">QTO34_006343</name>
</gene>
<dbReference type="Proteomes" id="UP001177744">
    <property type="component" value="Unassembled WGS sequence"/>
</dbReference>
<reference evidence="1" key="1">
    <citation type="submission" date="2023-06" db="EMBL/GenBank/DDBJ databases">
        <title>Reference genome for the Northern bat (Eptesicus nilssonii), a most northern bat species.</title>
        <authorList>
            <person name="Laine V.N."/>
            <person name="Pulliainen A.T."/>
            <person name="Lilley T.M."/>
        </authorList>
    </citation>
    <scope>NUCLEOTIDE SEQUENCE</scope>
    <source>
        <strain evidence="1">BLF_Eptnil</strain>
        <tissue evidence="1">Kidney</tissue>
    </source>
</reference>
<keyword evidence="2" id="KW-1185">Reference proteome</keyword>
<organism evidence="1 2">
    <name type="scientific">Cnephaeus nilssonii</name>
    <name type="common">Northern bat</name>
    <name type="synonym">Eptesicus nilssonii</name>
    <dbReference type="NCBI Taxonomy" id="3371016"/>
    <lineage>
        <taxon>Eukaryota</taxon>
        <taxon>Metazoa</taxon>
        <taxon>Chordata</taxon>
        <taxon>Craniata</taxon>
        <taxon>Vertebrata</taxon>
        <taxon>Euteleostomi</taxon>
        <taxon>Mammalia</taxon>
        <taxon>Eutheria</taxon>
        <taxon>Laurasiatheria</taxon>
        <taxon>Chiroptera</taxon>
        <taxon>Yangochiroptera</taxon>
        <taxon>Vespertilionidae</taxon>
        <taxon>Cnephaeus</taxon>
    </lineage>
</organism>
<dbReference type="Pfam" id="PF15747">
    <property type="entry name" value="DUF4687"/>
    <property type="match status" value="1"/>
</dbReference>
<name>A0AA40HKB8_CNENI</name>